<proteinExistence type="predicted"/>
<feature type="transmembrane region" description="Helical" evidence="1">
    <location>
        <begin position="33"/>
        <end position="54"/>
    </location>
</feature>
<sequence>MSQHRDEPTKEDIVNAVLQDDAFRKAIGDSDRAALIADAAVTAALAYVGLFALVEEIQQHEVAGHG</sequence>
<dbReference type="Proteomes" id="UP000045285">
    <property type="component" value="Unassembled WGS sequence"/>
</dbReference>
<accession>A0A090G7H9</accession>
<reference evidence="3" key="1">
    <citation type="submission" date="2014-08" db="EMBL/GenBank/DDBJ databases">
        <authorList>
            <person name="Moulin L."/>
        </authorList>
    </citation>
    <scope>NUCLEOTIDE SEQUENCE [LARGE SCALE GENOMIC DNA]</scope>
</reference>
<protein>
    <submittedName>
        <fullName evidence="2">Uncharacterized protein</fullName>
    </submittedName>
</protein>
<organism evidence="2 3">
    <name type="scientific">Mesorhizobium plurifarium</name>
    <dbReference type="NCBI Taxonomy" id="69974"/>
    <lineage>
        <taxon>Bacteria</taxon>
        <taxon>Pseudomonadati</taxon>
        <taxon>Pseudomonadota</taxon>
        <taxon>Alphaproteobacteria</taxon>
        <taxon>Hyphomicrobiales</taxon>
        <taxon>Phyllobacteriaceae</taxon>
        <taxon>Mesorhizobium</taxon>
    </lineage>
</organism>
<keyword evidence="1" id="KW-1133">Transmembrane helix</keyword>
<keyword evidence="1" id="KW-0472">Membrane</keyword>
<gene>
    <name evidence="2" type="ORF">MPL3356_60626</name>
</gene>
<dbReference type="EMBL" id="CCMZ01000056">
    <property type="protein sequence ID" value="CDX26937.1"/>
    <property type="molecule type" value="Genomic_DNA"/>
</dbReference>
<evidence type="ECO:0000313" key="2">
    <source>
        <dbReference type="EMBL" id="CDX26937.1"/>
    </source>
</evidence>
<dbReference type="AlphaFoldDB" id="A0A090G7H9"/>
<evidence type="ECO:0000313" key="3">
    <source>
        <dbReference type="Proteomes" id="UP000045285"/>
    </source>
</evidence>
<name>A0A090G7H9_MESPL</name>
<keyword evidence="1" id="KW-0812">Transmembrane</keyword>
<evidence type="ECO:0000256" key="1">
    <source>
        <dbReference type="SAM" id="Phobius"/>
    </source>
</evidence>
<keyword evidence="3" id="KW-1185">Reference proteome</keyword>